<dbReference type="PRINTS" id="PR00205">
    <property type="entry name" value="CADHERIN"/>
</dbReference>
<protein>
    <submittedName>
        <fullName evidence="9">Protein containing Cadherin domain protein</fullName>
    </submittedName>
</protein>
<name>L7C943_RHOBT</name>
<dbReference type="GO" id="GO:0005509">
    <property type="term" value="F:calcium ion binding"/>
    <property type="evidence" value="ECO:0007669"/>
    <property type="project" value="InterPro"/>
</dbReference>
<dbReference type="GO" id="GO:0034332">
    <property type="term" value="P:adherens junction organization"/>
    <property type="evidence" value="ECO:0007669"/>
    <property type="project" value="TreeGrafter"/>
</dbReference>
<keyword evidence="6" id="KW-1133">Transmembrane helix</keyword>
<dbReference type="GO" id="GO:0016339">
    <property type="term" value="P:calcium-dependent cell-cell adhesion via plasma membrane cell adhesion molecules"/>
    <property type="evidence" value="ECO:0007669"/>
    <property type="project" value="TreeGrafter"/>
</dbReference>
<dbReference type="GO" id="GO:0008013">
    <property type="term" value="F:beta-catenin binding"/>
    <property type="evidence" value="ECO:0007669"/>
    <property type="project" value="TreeGrafter"/>
</dbReference>
<dbReference type="EMBL" id="AMWG01000160">
    <property type="protein sequence ID" value="ELP30330.1"/>
    <property type="molecule type" value="Genomic_DNA"/>
</dbReference>
<dbReference type="CDD" id="cd11304">
    <property type="entry name" value="Cadherin_repeat"/>
    <property type="match status" value="2"/>
</dbReference>
<dbReference type="Gene3D" id="2.60.40.3440">
    <property type="match status" value="2"/>
</dbReference>
<dbReference type="PATRIC" id="fig|993516.3.peg.6157"/>
<evidence type="ECO:0000256" key="4">
    <source>
        <dbReference type="ARBA" id="ARBA00022737"/>
    </source>
</evidence>
<dbReference type="Pfam" id="PF17963">
    <property type="entry name" value="Big_9"/>
    <property type="match status" value="2"/>
</dbReference>
<keyword evidence="3" id="KW-0732">Signal</keyword>
<dbReference type="GO" id="GO:0000902">
    <property type="term" value="P:cell morphogenesis"/>
    <property type="evidence" value="ECO:0007669"/>
    <property type="project" value="TreeGrafter"/>
</dbReference>
<dbReference type="PROSITE" id="PS50268">
    <property type="entry name" value="CADHERIN_2"/>
    <property type="match status" value="2"/>
</dbReference>
<dbReference type="GO" id="GO:0007156">
    <property type="term" value="P:homophilic cell adhesion via plasma membrane adhesion molecules"/>
    <property type="evidence" value="ECO:0007669"/>
    <property type="project" value="InterPro"/>
</dbReference>
<feature type="domain" description="Cadherin" evidence="8">
    <location>
        <begin position="321"/>
        <end position="426"/>
    </location>
</feature>
<dbReference type="PANTHER" id="PTHR24027">
    <property type="entry name" value="CADHERIN-23"/>
    <property type="match status" value="1"/>
</dbReference>
<proteinExistence type="predicted"/>
<dbReference type="GO" id="GO:0005912">
    <property type="term" value="C:adherens junction"/>
    <property type="evidence" value="ECO:0007669"/>
    <property type="project" value="TreeGrafter"/>
</dbReference>
<feature type="domain" description="Cadherin" evidence="8">
    <location>
        <begin position="232"/>
        <end position="324"/>
    </location>
</feature>
<evidence type="ECO:0000313" key="9">
    <source>
        <dbReference type="EMBL" id="ELP30330.1"/>
    </source>
</evidence>
<evidence type="ECO:0000256" key="1">
    <source>
        <dbReference type="ARBA" id="ARBA00004167"/>
    </source>
</evidence>
<keyword evidence="2" id="KW-0812">Transmembrane</keyword>
<dbReference type="InterPro" id="IPR002126">
    <property type="entry name" value="Cadherin-like_dom"/>
</dbReference>
<sequence length="775" mass="79480">MQEISLNVTGENDAPVAADDSVIVNQNSNVAFAVLGNDSDIDGDSLIVNEVNGTPIADGAAGVAVSDGTVDFDLAGSFTFTPTPGFSGTTSFDYTVSDGNGGMDTATVSIAVIGPGAANNPPVAEDDTYGTLEDIAVNGNVLDGTGSGGTADSDLDGDPLLAILLSAPTNGSVSLLGDGSFTYTPTANFEGPTDSFTYRVVDGQGGSDDGLVTVNVTPVNDLPVLGDASFGIAEDASIADPIGQVTATDVDGTIASYSITAGNTGSAFAIDGSGNITVNGPLDFETASTYSLSVLATDDDGATDLATVTVNVGDVNDAPVVPDLQAFTVAENTAGGTVVGTILATDEDAGQSLSYSLAGAGVSDFTIDPSSGVVSVAPAADLDFETAPSSYNLTVTVTDNGTPTESTSATVTINLSDVVDEVGPRINAVRVNSTTWTDLFRDFVDYDEDSTPDFLRTNHFNDGEAAGYEIPFGSEQATTLTWLGLNEILVDFDEDVFGVDADDFQIDGVAGVNADSTPGAIPSIINVQYDASARRATITLNQAVQAAAVNVTVLSDGIWDASGNPLDGEWTNDVEPASGKSGNGIAGGDFEFRLNVLPGDVDKGSGTVNGAVFDNVVNTSDENAIEDPSVINAQLFDGTSRAAAPNYDATFDLNGNGLVSTVFDVPAVESRIGSYLFQPVSTMSLMLAGSFASNPASQELGNEDEALLQFQDEVDSKQLKTVSADWSHPEGADRGEQLIETLASQEVDVESEADAKDQLLSSGEWDFAPKDLHDA</sequence>
<dbReference type="SUPFAM" id="SSF49313">
    <property type="entry name" value="Cadherin-like"/>
    <property type="match status" value="2"/>
</dbReference>
<evidence type="ECO:0000256" key="5">
    <source>
        <dbReference type="ARBA" id="ARBA00022837"/>
    </source>
</evidence>
<dbReference type="Gene3D" id="2.60.40.1220">
    <property type="match status" value="1"/>
</dbReference>
<dbReference type="Proteomes" id="UP000010959">
    <property type="component" value="Unassembled WGS sequence"/>
</dbReference>
<dbReference type="GO" id="GO:0045296">
    <property type="term" value="F:cadherin binding"/>
    <property type="evidence" value="ECO:0007669"/>
    <property type="project" value="TreeGrafter"/>
</dbReference>
<gene>
    <name evidence="9" type="ORF">RBSWK_05746</name>
</gene>
<dbReference type="GO" id="GO:0016477">
    <property type="term" value="P:cell migration"/>
    <property type="evidence" value="ECO:0007669"/>
    <property type="project" value="TreeGrafter"/>
</dbReference>
<dbReference type="GO" id="GO:0044331">
    <property type="term" value="P:cell-cell adhesion mediated by cadherin"/>
    <property type="evidence" value="ECO:0007669"/>
    <property type="project" value="TreeGrafter"/>
</dbReference>
<evidence type="ECO:0000313" key="10">
    <source>
        <dbReference type="Proteomes" id="UP000010959"/>
    </source>
</evidence>
<dbReference type="AlphaFoldDB" id="L7C943"/>
<evidence type="ECO:0000256" key="2">
    <source>
        <dbReference type="ARBA" id="ARBA00022692"/>
    </source>
</evidence>
<keyword evidence="7" id="KW-0472">Membrane</keyword>
<keyword evidence="5" id="KW-0106">Calcium</keyword>
<reference evidence="9 10" key="1">
    <citation type="journal article" date="2013" name="Mar. Genomics">
        <title>Expression of sulfatases in Rhodopirellula baltica and the diversity of sulfatases in the genus Rhodopirellula.</title>
        <authorList>
            <person name="Wegner C.E."/>
            <person name="Richter-Heitmann T."/>
            <person name="Klindworth A."/>
            <person name="Klockow C."/>
            <person name="Richter M."/>
            <person name="Achstetter T."/>
            <person name="Glockner F.O."/>
            <person name="Harder J."/>
        </authorList>
    </citation>
    <scope>NUCLEOTIDE SEQUENCE [LARGE SCALE GENOMIC DNA]</scope>
    <source>
        <strain evidence="9 10">SWK14</strain>
    </source>
</reference>
<dbReference type="GO" id="GO:0007043">
    <property type="term" value="P:cell-cell junction assembly"/>
    <property type="evidence" value="ECO:0007669"/>
    <property type="project" value="TreeGrafter"/>
</dbReference>
<comment type="subcellular location">
    <subcellularLocation>
        <location evidence="1">Membrane</location>
        <topology evidence="1">Single-pass membrane protein</topology>
    </subcellularLocation>
</comment>
<dbReference type="GO" id="GO:0016342">
    <property type="term" value="C:catenin complex"/>
    <property type="evidence" value="ECO:0007669"/>
    <property type="project" value="TreeGrafter"/>
</dbReference>
<dbReference type="PANTHER" id="PTHR24027:SF422">
    <property type="entry name" value="CADHERIN DOMAIN-CONTAINING PROTEIN"/>
    <property type="match status" value="1"/>
</dbReference>
<organism evidence="9 10">
    <name type="scientific">Rhodopirellula baltica SWK14</name>
    <dbReference type="NCBI Taxonomy" id="993516"/>
    <lineage>
        <taxon>Bacteria</taxon>
        <taxon>Pseudomonadati</taxon>
        <taxon>Planctomycetota</taxon>
        <taxon>Planctomycetia</taxon>
        <taxon>Pirellulales</taxon>
        <taxon>Pirellulaceae</taxon>
        <taxon>Rhodopirellula</taxon>
    </lineage>
</organism>
<evidence type="ECO:0000256" key="6">
    <source>
        <dbReference type="ARBA" id="ARBA00022989"/>
    </source>
</evidence>
<dbReference type="NCBIfam" id="NF012211">
    <property type="entry name" value="tand_rpt_95"/>
    <property type="match status" value="3"/>
</dbReference>
<keyword evidence="4" id="KW-0677">Repeat</keyword>
<dbReference type="Gene3D" id="2.60.40.60">
    <property type="entry name" value="Cadherins"/>
    <property type="match status" value="2"/>
</dbReference>
<dbReference type="InterPro" id="IPR015919">
    <property type="entry name" value="Cadherin-like_sf"/>
</dbReference>
<dbReference type="InterPro" id="IPR014755">
    <property type="entry name" value="Cu-Rt/internalin_Ig-like"/>
</dbReference>
<evidence type="ECO:0000256" key="7">
    <source>
        <dbReference type="ARBA" id="ARBA00023136"/>
    </source>
</evidence>
<dbReference type="Pfam" id="PF00028">
    <property type="entry name" value="Cadherin"/>
    <property type="match status" value="2"/>
</dbReference>
<accession>L7C943</accession>
<dbReference type="InterPro" id="IPR039808">
    <property type="entry name" value="Cadherin"/>
</dbReference>
<dbReference type="SMART" id="SM00112">
    <property type="entry name" value="CA"/>
    <property type="match status" value="2"/>
</dbReference>
<comment type="caution">
    <text evidence="9">The sequence shown here is derived from an EMBL/GenBank/DDBJ whole genome shotgun (WGS) entry which is preliminary data.</text>
</comment>
<evidence type="ECO:0000256" key="3">
    <source>
        <dbReference type="ARBA" id="ARBA00022729"/>
    </source>
</evidence>
<evidence type="ECO:0000259" key="8">
    <source>
        <dbReference type="PROSITE" id="PS50268"/>
    </source>
</evidence>